<dbReference type="AlphaFoldDB" id="A0A2G5SEM8"/>
<dbReference type="InterPro" id="IPR035500">
    <property type="entry name" value="NHR-like_dom_sf"/>
</dbReference>
<dbReference type="PROSITE" id="PS51030">
    <property type="entry name" value="NUCLEAR_REC_DBD_2"/>
    <property type="match status" value="1"/>
</dbReference>
<name>A0A2G5SEM8_9PELO</name>
<dbReference type="InterPro" id="IPR013088">
    <property type="entry name" value="Znf_NHR/GATA"/>
</dbReference>
<dbReference type="Pfam" id="PF00104">
    <property type="entry name" value="Hormone_recep"/>
    <property type="match status" value="1"/>
</dbReference>
<dbReference type="Proteomes" id="UP000230233">
    <property type="component" value="Unassembled WGS sequence"/>
</dbReference>
<keyword evidence="1 9" id="KW-0479">Metal-binding</keyword>
<evidence type="ECO:0000256" key="7">
    <source>
        <dbReference type="ARBA" id="ARBA00023170"/>
    </source>
</evidence>
<dbReference type="SMART" id="SM00399">
    <property type="entry name" value="ZnF_C4"/>
    <property type="match status" value="1"/>
</dbReference>
<sequence length="352" mass="40652">MTCLVCGSRQSESHFGGMSCRACAAFFRRFFNSKKFVIKCTCTSKTVGSHPCRSCRVAKCFAVGMTPTKLCGQRDPNGSSPKKLLDCSSPTTSNFSLLPSISPKDTTNITSTLSNFSTFESKRIHLFTSTFPQNAFAITSLTKHDLHLTNDLVTEAFPDFAKLNSGDKKSMINGFVLKIWQIEPVLDHVACREEYRTMSDEDIQKILFPFFNGSFPSGVEMSDEDVWRIFGHHWTYFYRNIIEPIVQLSLDQIELMAIIWILFFDHAYIDISQKSSELCWNIKKVIHRELKNHLMEKYDDEELVQFRFVQILEVPVIVERGEQKFLDEFLICEMHRVRVHDDFKAIVKKQRF</sequence>
<keyword evidence="8 9" id="KW-0539">Nucleus</keyword>
<keyword evidence="6 9" id="KW-0804">Transcription</keyword>
<evidence type="ECO:0000256" key="3">
    <source>
        <dbReference type="ARBA" id="ARBA00022833"/>
    </source>
</evidence>
<keyword evidence="12" id="KW-1185">Reference proteome</keyword>
<keyword evidence="7 9" id="KW-0675">Receptor</keyword>
<dbReference type="GO" id="GO:0043565">
    <property type="term" value="F:sequence-specific DNA binding"/>
    <property type="evidence" value="ECO:0007669"/>
    <property type="project" value="InterPro"/>
</dbReference>
<evidence type="ECO:0000256" key="2">
    <source>
        <dbReference type="ARBA" id="ARBA00022771"/>
    </source>
</evidence>
<dbReference type="InterPro" id="IPR042936">
    <property type="entry name" value="Nhr-150"/>
</dbReference>
<evidence type="ECO:0000256" key="1">
    <source>
        <dbReference type="ARBA" id="ARBA00022723"/>
    </source>
</evidence>
<dbReference type="EMBL" id="PDUG01000013">
    <property type="protein sequence ID" value="PIC13369.1"/>
    <property type="molecule type" value="Genomic_DNA"/>
</dbReference>
<protein>
    <recommendedName>
        <fullName evidence="10">Nuclear receptor domain-containing protein</fullName>
    </recommendedName>
</protein>
<dbReference type="STRING" id="1611254.A0A2G5SEM8"/>
<evidence type="ECO:0000313" key="11">
    <source>
        <dbReference type="EMBL" id="PIC13369.1"/>
    </source>
</evidence>
<dbReference type="GO" id="GO:0008270">
    <property type="term" value="F:zinc ion binding"/>
    <property type="evidence" value="ECO:0007669"/>
    <property type="project" value="UniProtKB-KW"/>
</dbReference>
<gene>
    <name evidence="11" type="ORF">B9Z55_027764</name>
</gene>
<dbReference type="SUPFAM" id="SSF48508">
    <property type="entry name" value="Nuclear receptor ligand-binding domain"/>
    <property type="match status" value="1"/>
</dbReference>
<dbReference type="SUPFAM" id="SSF57716">
    <property type="entry name" value="Glucocorticoid receptor-like (DNA-binding domain)"/>
    <property type="match status" value="1"/>
</dbReference>
<keyword evidence="4 9" id="KW-0805">Transcription regulation</keyword>
<dbReference type="InterPro" id="IPR000536">
    <property type="entry name" value="Nucl_hrmn_rcpt_lig-bd"/>
</dbReference>
<dbReference type="SMART" id="SM00430">
    <property type="entry name" value="HOLI"/>
    <property type="match status" value="1"/>
</dbReference>
<evidence type="ECO:0000256" key="4">
    <source>
        <dbReference type="ARBA" id="ARBA00023015"/>
    </source>
</evidence>
<proteinExistence type="inferred from homology"/>
<dbReference type="PANTHER" id="PTHR46800:SF2">
    <property type="entry name" value="NUCLEAR HORMONE RECEPTOR FAMILY-RELATED"/>
    <property type="match status" value="1"/>
</dbReference>
<organism evidence="11 12">
    <name type="scientific">Caenorhabditis nigoni</name>
    <dbReference type="NCBI Taxonomy" id="1611254"/>
    <lineage>
        <taxon>Eukaryota</taxon>
        <taxon>Metazoa</taxon>
        <taxon>Ecdysozoa</taxon>
        <taxon>Nematoda</taxon>
        <taxon>Chromadorea</taxon>
        <taxon>Rhabditida</taxon>
        <taxon>Rhabditina</taxon>
        <taxon>Rhabditomorpha</taxon>
        <taxon>Rhabditoidea</taxon>
        <taxon>Rhabditidae</taxon>
        <taxon>Peloderinae</taxon>
        <taxon>Caenorhabditis</taxon>
    </lineage>
</organism>
<reference evidence="12" key="1">
    <citation type="submission" date="2017-10" db="EMBL/GenBank/DDBJ databases">
        <title>Rapid genome shrinkage in a self-fertile nematode reveals novel sperm competition proteins.</title>
        <authorList>
            <person name="Yin D."/>
            <person name="Schwarz E.M."/>
            <person name="Thomas C.G."/>
            <person name="Felde R.L."/>
            <person name="Korf I.F."/>
            <person name="Cutter A.D."/>
            <person name="Schartner C.M."/>
            <person name="Ralston E.J."/>
            <person name="Meyer B.J."/>
            <person name="Haag E.S."/>
        </authorList>
    </citation>
    <scope>NUCLEOTIDE SEQUENCE [LARGE SCALE GENOMIC DNA]</scope>
    <source>
        <strain evidence="12">JU1422</strain>
    </source>
</reference>
<dbReference type="Gene3D" id="1.10.565.10">
    <property type="entry name" value="Retinoid X Receptor"/>
    <property type="match status" value="1"/>
</dbReference>
<evidence type="ECO:0000256" key="8">
    <source>
        <dbReference type="ARBA" id="ARBA00023242"/>
    </source>
</evidence>
<dbReference type="GO" id="GO:0005634">
    <property type="term" value="C:nucleus"/>
    <property type="evidence" value="ECO:0007669"/>
    <property type="project" value="UniProtKB-SubCell"/>
</dbReference>
<keyword evidence="3 9" id="KW-0862">Zinc</keyword>
<accession>A0A2G5SEM8</accession>
<dbReference type="Pfam" id="PF00105">
    <property type="entry name" value="zf-C4"/>
    <property type="match status" value="1"/>
</dbReference>
<evidence type="ECO:0000313" key="12">
    <source>
        <dbReference type="Proteomes" id="UP000230233"/>
    </source>
</evidence>
<comment type="subcellular location">
    <subcellularLocation>
        <location evidence="9">Nucleus</location>
    </subcellularLocation>
</comment>
<evidence type="ECO:0000256" key="9">
    <source>
        <dbReference type="RuleBase" id="RU004334"/>
    </source>
</evidence>
<dbReference type="PROSITE" id="PS00031">
    <property type="entry name" value="NUCLEAR_REC_DBD_1"/>
    <property type="match status" value="1"/>
</dbReference>
<keyword evidence="5 9" id="KW-0238">DNA-binding</keyword>
<dbReference type="OrthoDB" id="5800551at2759"/>
<evidence type="ECO:0000259" key="10">
    <source>
        <dbReference type="PROSITE" id="PS51030"/>
    </source>
</evidence>
<evidence type="ECO:0000256" key="6">
    <source>
        <dbReference type="ARBA" id="ARBA00023163"/>
    </source>
</evidence>
<feature type="domain" description="Nuclear receptor" evidence="10">
    <location>
        <begin position="1"/>
        <end position="72"/>
    </location>
</feature>
<comment type="caution">
    <text evidence="11">The sequence shown here is derived from an EMBL/GenBank/DDBJ whole genome shotgun (WGS) entry which is preliminary data.</text>
</comment>
<dbReference type="PRINTS" id="PR00047">
    <property type="entry name" value="STROIDFINGER"/>
</dbReference>
<evidence type="ECO:0000256" key="5">
    <source>
        <dbReference type="ARBA" id="ARBA00023125"/>
    </source>
</evidence>
<keyword evidence="2 9" id="KW-0863">Zinc-finger</keyword>
<dbReference type="InterPro" id="IPR001628">
    <property type="entry name" value="Znf_hrmn_rcpt"/>
</dbReference>
<dbReference type="PANTHER" id="PTHR46800">
    <property type="entry name" value="NUCLEAR HORMONE RECEPTOR FAMILY-RELATED-RELATED"/>
    <property type="match status" value="1"/>
</dbReference>
<dbReference type="Gene3D" id="3.30.50.10">
    <property type="entry name" value="Erythroid Transcription Factor GATA-1, subunit A"/>
    <property type="match status" value="1"/>
</dbReference>
<dbReference type="GO" id="GO:0003700">
    <property type="term" value="F:DNA-binding transcription factor activity"/>
    <property type="evidence" value="ECO:0007669"/>
    <property type="project" value="InterPro"/>
</dbReference>
<comment type="similarity">
    <text evidence="9">Belongs to the nuclear hormone receptor family.</text>
</comment>